<proteinExistence type="predicted"/>
<name>A0A843VUZ1_COLES</name>
<dbReference type="AlphaFoldDB" id="A0A843VUZ1"/>
<evidence type="ECO:0000256" key="1">
    <source>
        <dbReference type="SAM" id="SignalP"/>
    </source>
</evidence>
<organism evidence="2 3">
    <name type="scientific">Colocasia esculenta</name>
    <name type="common">Wild taro</name>
    <name type="synonym">Arum esculentum</name>
    <dbReference type="NCBI Taxonomy" id="4460"/>
    <lineage>
        <taxon>Eukaryota</taxon>
        <taxon>Viridiplantae</taxon>
        <taxon>Streptophyta</taxon>
        <taxon>Embryophyta</taxon>
        <taxon>Tracheophyta</taxon>
        <taxon>Spermatophyta</taxon>
        <taxon>Magnoliopsida</taxon>
        <taxon>Liliopsida</taxon>
        <taxon>Araceae</taxon>
        <taxon>Aroideae</taxon>
        <taxon>Colocasieae</taxon>
        <taxon>Colocasia</taxon>
    </lineage>
</organism>
<reference evidence="2" key="1">
    <citation type="submission" date="2017-07" db="EMBL/GenBank/DDBJ databases">
        <title>Taro Niue Genome Assembly and Annotation.</title>
        <authorList>
            <person name="Atibalentja N."/>
            <person name="Keating K."/>
            <person name="Fields C.J."/>
        </authorList>
    </citation>
    <scope>NUCLEOTIDE SEQUENCE</scope>
    <source>
        <strain evidence="2">Niue_2</strain>
        <tissue evidence="2">Leaf</tissue>
    </source>
</reference>
<keyword evidence="1" id="KW-0732">Signal</keyword>
<feature type="signal peptide" evidence="1">
    <location>
        <begin position="1"/>
        <end position="15"/>
    </location>
</feature>
<evidence type="ECO:0000313" key="2">
    <source>
        <dbReference type="EMBL" id="MQL96033.1"/>
    </source>
</evidence>
<protein>
    <recommendedName>
        <fullName evidence="4">Secreted protein</fullName>
    </recommendedName>
</protein>
<keyword evidence="3" id="KW-1185">Reference proteome</keyword>
<feature type="chain" id="PRO_5032710428" description="Secreted protein" evidence="1">
    <location>
        <begin position="16"/>
        <end position="112"/>
    </location>
</feature>
<comment type="caution">
    <text evidence="2">The sequence shown here is derived from an EMBL/GenBank/DDBJ whole genome shotgun (WGS) entry which is preliminary data.</text>
</comment>
<accession>A0A843VUZ1</accession>
<gene>
    <name evidence="2" type="ORF">Taro_028708</name>
</gene>
<dbReference type="EMBL" id="NMUH01001868">
    <property type="protein sequence ID" value="MQL96033.1"/>
    <property type="molecule type" value="Genomic_DNA"/>
</dbReference>
<sequence length="112" mass="12050">MVLVVLPRLFARCLALEGLSHSEVVSVSWDPHPWEPVKGGLGRRGVRSAFLVQTRQSLVSLPLSALVLEPRSGVRREATTWLGCGVAGSSSRELSVGRVVEAAVAPCCFQQQ</sequence>
<dbReference type="Proteomes" id="UP000652761">
    <property type="component" value="Unassembled WGS sequence"/>
</dbReference>
<evidence type="ECO:0000313" key="3">
    <source>
        <dbReference type="Proteomes" id="UP000652761"/>
    </source>
</evidence>
<evidence type="ECO:0008006" key="4">
    <source>
        <dbReference type="Google" id="ProtNLM"/>
    </source>
</evidence>